<dbReference type="AlphaFoldDB" id="A0A2M9Y7L0"/>
<dbReference type="RefSeq" id="WP_100711876.1">
    <property type="nucleotide sequence ID" value="NZ_NPDR01000019.1"/>
</dbReference>
<proteinExistence type="predicted"/>
<protein>
    <submittedName>
        <fullName evidence="1">Uncharacterized protein</fullName>
    </submittedName>
</protein>
<organism evidence="1 2">
    <name type="scientific">Leptospira saintgironsiae</name>
    <dbReference type="NCBI Taxonomy" id="2023183"/>
    <lineage>
        <taxon>Bacteria</taxon>
        <taxon>Pseudomonadati</taxon>
        <taxon>Spirochaetota</taxon>
        <taxon>Spirochaetia</taxon>
        <taxon>Leptospirales</taxon>
        <taxon>Leptospiraceae</taxon>
        <taxon>Leptospira</taxon>
    </lineage>
</organism>
<evidence type="ECO:0000313" key="2">
    <source>
        <dbReference type="Proteomes" id="UP000231926"/>
    </source>
</evidence>
<comment type="caution">
    <text evidence="1">The sequence shown here is derived from an EMBL/GenBank/DDBJ whole genome shotgun (WGS) entry which is preliminary data.</text>
</comment>
<sequence>MKHLLTLLFIIVSFGVCQPGIKDGNVRETKVAQSAFPSKDIYENVVFELSKHFEKAEIKQRLKGEMMNEVIDRNKEKLSRPYIIANCQEIIQIIVTDSNKMTYDPVAKKDIAVHVIIEFYTFSSESEADKNIDYMRLVPHWIEKGHGEIYGNVDRHSYRISSKGSDLLLNRINFIIQPPMLIYLQERK</sequence>
<evidence type="ECO:0000313" key="1">
    <source>
        <dbReference type="EMBL" id="PJZ47499.1"/>
    </source>
</evidence>
<keyword evidence="2" id="KW-1185">Reference proteome</keyword>
<accession>A0A2M9Y7L0</accession>
<name>A0A2M9Y7L0_9LEPT</name>
<dbReference type="EMBL" id="NPDR01000019">
    <property type="protein sequence ID" value="PJZ47499.1"/>
    <property type="molecule type" value="Genomic_DNA"/>
</dbReference>
<reference evidence="1 2" key="1">
    <citation type="submission" date="2017-07" db="EMBL/GenBank/DDBJ databases">
        <title>Leptospira spp. isolated from tropical soils.</title>
        <authorList>
            <person name="Thibeaux R."/>
            <person name="Iraola G."/>
            <person name="Ferres I."/>
            <person name="Bierque E."/>
            <person name="Girault D."/>
            <person name="Soupe-Gilbert M.-E."/>
            <person name="Picardeau M."/>
            <person name="Goarant C."/>
        </authorList>
    </citation>
    <scope>NUCLEOTIDE SEQUENCE [LARGE SCALE GENOMIC DNA]</scope>
    <source>
        <strain evidence="1 2">FH4-C-A2</strain>
    </source>
</reference>
<dbReference type="OrthoDB" id="9873229at2"/>
<gene>
    <name evidence="1" type="ORF">CH362_18915</name>
</gene>
<dbReference type="Proteomes" id="UP000231926">
    <property type="component" value="Unassembled WGS sequence"/>
</dbReference>